<dbReference type="InterPro" id="IPR003593">
    <property type="entry name" value="AAA+_ATPase"/>
</dbReference>
<reference evidence="4" key="2">
    <citation type="submission" date="2022-05" db="EMBL/GenBank/DDBJ databases">
        <authorList>
            <person name="Proctor A.L."/>
            <person name="Phillips G.J."/>
            <person name="Wannemuehler M.J."/>
        </authorList>
    </citation>
    <scope>NUCLEOTIDE SEQUENCE</scope>
    <source>
        <strain evidence="4">ASF457</strain>
    </source>
</reference>
<dbReference type="GO" id="GO:0016887">
    <property type="term" value="F:ATP hydrolysis activity"/>
    <property type="evidence" value="ECO:0007669"/>
    <property type="project" value="InterPro"/>
</dbReference>
<dbReference type="GO" id="GO:0043190">
    <property type="term" value="C:ATP-binding cassette (ABC) transporter complex"/>
    <property type="evidence" value="ECO:0007669"/>
    <property type="project" value="InterPro"/>
</dbReference>
<evidence type="ECO:0000313" key="5">
    <source>
        <dbReference type="Proteomes" id="UP000017429"/>
    </source>
</evidence>
<dbReference type="FunFam" id="3.40.50.300:FF:000151">
    <property type="entry name" value="Lipopolysaccharide ABC transporter ATP-binding protein"/>
    <property type="match status" value="1"/>
</dbReference>
<reference evidence="4" key="3">
    <citation type="submission" date="2022-06" db="EMBL/GenBank/DDBJ databases">
        <title>Resources to Facilitate Use of the Altered Schaedler Flora (ASF) Mouse Model to Study Microbiome Function.</title>
        <authorList>
            <person name="Proctor A."/>
            <person name="Parvinroo S."/>
            <person name="Richie T."/>
            <person name="Jia X."/>
            <person name="Lee S.T.M."/>
            <person name="Karp P.D."/>
            <person name="Paley S."/>
            <person name="Kostic A.D."/>
            <person name="Pierre J.F."/>
            <person name="Wannemuehler M.J."/>
            <person name="Phillips G.J."/>
        </authorList>
    </citation>
    <scope>NUCLEOTIDE SEQUENCE</scope>
    <source>
        <strain evidence="4">ASF457</strain>
    </source>
</reference>
<dbReference type="PROSITE" id="PS00211">
    <property type="entry name" value="ABC_TRANSPORTER_1"/>
    <property type="match status" value="1"/>
</dbReference>
<dbReference type="eggNOG" id="COG1137">
    <property type="taxonomic scope" value="Bacteria"/>
</dbReference>
<keyword evidence="5" id="KW-1185">Reference proteome</keyword>
<name>V2Q935_9BACT</name>
<proteinExistence type="predicted"/>
<gene>
    <name evidence="4" type="primary">lptB_1</name>
    <name evidence="4" type="ORF">N508_000183</name>
</gene>
<dbReference type="PANTHER" id="PTHR45772:SF10">
    <property type="entry name" value="LIPOPOLYSACCHARIDE EXPORT SYSTEM ATP-BINDING PROTEIN LPTB"/>
    <property type="match status" value="1"/>
</dbReference>
<dbReference type="OrthoDB" id="9785229at2"/>
<protein>
    <submittedName>
        <fullName evidence="4">Lipopolysaccharide export system ATP-binding protein LptB</fullName>
        <ecNumber evidence="4">3.6.3.-</ecNumber>
    </submittedName>
</protein>
<keyword evidence="4" id="KW-0378">Hydrolase</keyword>
<dbReference type="RefSeq" id="WP_023276198.1">
    <property type="nucleotide sequence ID" value="NZ_CP097562.1"/>
</dbReference>
<sequence length="239" mass="26514">MALEVKDLKKSFKKRTVVNSVSLNISKGEIVGLLGPNGAGKSTSFYMIVGLLKPEKGSIILDGEDITKLPMYKRCKAGIGYLPQEASVFRKMTVYDNIMAALEFTYDNNKVRKERADVLISEFHLNHVAKSYGYALSGGERRRVEIARCLATEPDFILLDEPFAGIDPISVADIQEMVYSLKDRDIGVLITDHNVRDTLKITDRGYIITEGSVLTQGSPNDILSNKDVIDKYLGKGFSI</sequence>
<dbReference type="InterPro" id="IPR003439">
    <property type="entry name" value="ABC_transporter-like_ATP-bd"/>
</dbReference>
<keyword evidence="2" id="KW-0547">Nucleotide-binding</keyword>
<dbReference type="InterPro" id="IPR051120">
    <property type="entry name" value="ABC_AA/LPS_Transport"/>
</dbReference>
<dbReference type="GO" id="GO:0005524">
    <property type="term" value="F:ATP binding"/>
    <property type="evidence" value="ECO:0007669"/>
    <property type="project" value="UniProtKB-KW"/>
</dbReference>
<dbReference type="InterPro" id="IPR030921">
    <property type="entry name" value="LPS_export_LptB"/>
</dbReference>
<evidence type="ECO:0000256" key="3">
    <source>
        <dbReference type="ARBA" id="ARBA00022840"/>
    </source>
</evidence>
<dbReference type="InterPro" id="IPR017871">
    <property type="entry name" value="ABC_transporter-like_CS"/>
</dbReference>
<keyword evidence="1" id="KW-0813">Transport</keyword>
<dbReference type="NCBIfam" id="TIGR04406">
    <property type="entry name" value="LPS_export_lptB"/>
    <property type="match status" value="1"/>
</dbReference>
<dbReference type="Pfam" id="PF00005">
    <property type="entry name" value="ABC_tran"/>
    <property type="match status" value="1"/>
</dbReference>
<dbReference type="EC" id="3.6.3.-" evidence="4"/>
<evidence type="ECO:0000256" key="1">
    <source>
        <dbReference type="ARBA" id="ARBA00022448"/>
    </source>
</evidence>
<dbReference type="PANTHER" id="PTHR45772">
    <property type="entry name" value="CONSERVED COMPONENT OF ABC TRANSPORTER FOR NATURAL AMINO ACIDS-RELATED"/>
    <property type="match status" value="1"/>
</dbReference>
<dbReference type="Gene3D" id="3.40.50.300">
    <property type="entry name" value="P-loop containing nucleotide triphosphate hydrolases"/>
    <property type="match status" value="1"/>
</dbReference>
<dbReference type="PROSITE" id="PS50893">
    <property type="entry name" value="ABC_TRANSPORTER_2"/>
    <property type="match status" value="1"/>
</dbReference>
<dbReference type="KEGG" id="msch:N508_000183"/>
<dbReference type="SMART" id="SM00382">
    <property type="entry name" value="AAA"/>
    <property type="match status" value="1"/>
</dbReference>
<accession>V2Q935</accession>
<dbReference type="AlphaFoldDB" id="V2Q935"/>
<evidence type="ECO:0000256" key="2">
    <source>
        <dbReference type="ARBA" id="ARBA00022741"/>
    </source>
</evidence>
<organism evidence="4 5">
    <name type="scientific">Mucispirillum schaedleri ASF457</name>
    <dbReference type="NCBI Taxonomy" id="1379858"/>
    <lineage>
        <taxon>Bacteria</taxon>
        <taxon>Pseudomonadati</taxon>
        <taxon>Deferribacterota</taxon>
        <taxon>Deferribacteres</taxon>
        <taxon>Deferribacterales</taxon>
        <taxon>Mucispirillaceae</taxon>
        <taxon>Mucispirillum</taxon>
    </lineage>
</organism>
<dbReference type="InterPro" id="IPR027417">
    <property type="entry name" value="P-loop_NTPase"/>
</dbReference>
<dbReference type="SUPFAM" id="SSF52540">
    <property type="entry name" value="P-loop containing nucleoside triphosphate hydrolases"/>
    <property type="match status" value="1"/>
</dbReference>
<reference evidence="4" key="1">
    <citation type="journal article" date="2014" name="Genome Announc.">
        <title>Draft genome sequences of the altered schaedler flora, a defined bacterial community from gnotobiotic mice.</title>
        <authorList>
            <person name="Wannemuehler M.J."/>
            <person name="Overstreet A.M."/>
            <person name="Ward D.V."/>
            <person name="Phillips G.J."/>
        </authorList>
    </citation>
    <scope>NUCLEOTIDE SEQUENCE</scope>
    <source>
        <strain evidence="4">ASF457</strain>
    </source>
</reference>
<keyword evidence="3 4" id="KW-0067">ATP-binding</keyword>
<dbReference type="GO" id="GO:0055085">
    <property type="term" value="P:transmembrane transport"/>
    <property type="evidence" value="ECO:0007669"/>
    <property type="project" value="InterPro"/>
</dbReference>
<dbReference type="EMBL" id="CP097562">
    <property type="protein sequence ID" value="USF23128.1"/>
    <property type="molecule type" value="Genomic_DNA"/>
</dbReference>
<dbReference type="Proteomes" id="UP000017429">
    <property type="component" value="Chromosome"/>
</dbReference>
<evidence type="ECO:0000313" key="4">
    <source>
        <dbReference type="EMBL" id="USF23128.1"/>
    </source>
</evidence>
<dbReference type="CDD" id="cd03218">
    <property type="entry name" value="ABC_YhbG"/>
    <property type="match status" value="1"/>
</dbReference>